<feature type="domain" description="Solute-binding protein family 3/N-terminal" evidence="10">
    <location>
        <begin position="45"/>
        <end position="271"/>
    </location>
</feature>
<evidence type="ECO:0000313" key="12">
    <source>
        <dbReference type="Proteomes" id="UP000250744"/>
    </source>
</evidence>
<dbReference type="RefSeq" id="WP_112159331.1">
    <property type="nucleotide sequence ID" value="NZ_QKRX01000007.1"/>
</dbReference>
<dbReference type="PROSITE" id="PS00922">
    <property type="entry name" value="TRANSGLYCOSYLASE"/>
    <property type="match status" value="1"/>
</dbReference>
<keyword evidence="9" id="KW-0812">Transmembrane</keyword>
<dbReference type="SUPFAM" id="SSF53955">
    <property type="entry name" value="Lysozyme-like"/>
    <property type="match status" value="1"/>
</dbReference>
<dbReference type="GO" id="GO:0009253">
    <property type="term" value="P:peptidoglycan catabolic process"/>
    <property type="evidence" value="ECO:0007669"/>
    <property type="project" value="TreeGrafter"/>
</dbReference>
<evidence type="ECO:0000259" key="10">
    <source>
        <dbReference type="SMART" id="SM00062"/>
    </source>
</evidence>
<evidence type="ECO:0000256" key="8">
    <source>
        <dbReference type="HAMAP-Rule" id="MF_02016"/>
    </source>
</evidence>
<dbReference type="InterPro" id="IPR001638">
    <property type="entry name" value="Solute-binding_3/MltF_N"/>
</dbReference>
<feature type="active site" evidence="8">
    <location>
        <position position="318"/>
    </location>
</feature>
<sequence>MLFTTKPHPLRELILFVSVVIFMFSLVMISLRSSTQLDYIRDQGILRVATINNPMTYYLERGEAVGFEYELTKAFAQHLGVELELYVSKDLNELFSLLNQRSAHFIAANLLNTDQRLNQLIPGPTYRESAPSVIYRTRQGFKAPKSIEQLYGKAIAILANSSYADILEQIQLEHTELTWEERENQDMIDLLRSVHNNELDFTLIDSYFFNTQRSFFPGLRKAFVLGDTKPISWFLTKSNDTSLLKEMHRFFALEETQTLIETLEARYFSQENPLNFFDTLSFRKHLEERLVPLEPYFKNAANETGFAWELLAALGYQESHWNPDAVSATGVRGIMMLTHAAASEVDVEDRTDPEQSIMGGARYLHQMKRRIPDRIPEPDHTWFALAAYNIGYGHLLDARRLTQQKGKNPDRWEDVRLHLPLLAQERYYSQLRHGYARGHEPVQYVDNIIKYMDILQWELQSNSILEQFGTLPPLSEDSLQDISERVLRNFAPSL</sequence>
<keyword evidence="4 8" id="KW-0472">Membrane</keyword>
<dbReference type="SUPFAM" id="SSF53850">
    <property type="entry name" value="Periplasmic binding protein-like II"/>
    <property type="match status" value="1"/>
</dbReference>
<keyword evidence="9" id="KW-1133">Transmembrane helix</keyword>
<evidence type="ECO:0000256" key="9">
    <source>
        <dbReference type="SAM" id="Phobius"/>
    </source>
</evidence>
<evidence type="ECO:0000256" key="2">
    <source>
        <dbReference type="ARBA" id="ARBA00010333"/>
    </source>
</evidence>
<keyword evidence="12" id="KW-1185">Reference proteome</keyword>
<name>A0A364NLB7_9GAMM</name>
<dbReference type="OrthoDB" id="9815002at2"/>
<dbReference type="Gene3D" id="1.10.530.10">
    <property type="match status" value="1"/>
</dbReference>
<evidence type="ECO:0000256" key="6">
    <source>
        <dbReference type="ARBA" id="ARBA00023239"/>
    </source>
</evidence>
<dbReference type="InterPro" id="IPR023346">
    <property type="entry name" value="Lysozyme-like_dom_sf"/>
</dbReference>
<evidence type="ECO:0000256" key="7">
    <source>
        <dbReference type="ARBA" id="ARBA00023316"/>
    </source>
</evidence>
<accession>A0A364NLB7</accession>
<protein>
    <recommendedName>
        <fullName evidence="8">Membrane-bound lytic murein transglycosylase F</fullName>
        <ecNumber evidence="8">4.2.2.n1</ecNumber>
    </recommendedName>
    <alternativeName>
        <fullName evidence="8">Murein lyase F</fullName>
    </alternativeName>
</protein>
<comment type="similarity">
    <text evidence="8">In the C-terminal section; belongs to the transglycosylase Slt family.</text>
</comment>
<keyword evidence="5 8" id="KW-0998">Cell outer membrane</keyword>
<dbReference type="PANTHER" id="PTHR35936:SF32">
    <property type="entry name" value="MEMBRANE-BOUND LYTIC MUREIN TRANSGLYCOSYLASE F"/>
    <property type="match status" value="1"/>
</dbReference>
<dbReference type="EMBL" id="QKRX01000007">
    <property type="protein sequence ID" value="RAU17841.1"/>
    <property type="molecule type" value="Genomic_DNA"/>
</dbReference>
<evidence type="ECO:0000313" key="11">
    <source>
        <dbReference type="EMBL" id="RAU17841.1"/>
    </source>
</evidence>
<dbReference type="AlphaFoldDB" id="A0A364NLB7"/>
<comment type="catalytic activity">
    <reaction evidence="8">
        <text>Exolytic cleavage of the (1-&gt;4)-beta-glycosidic linkage between N-acetylmuramic acid (MurNAc) and N-acetylglucosamine (GlcNAc) residues in peptidoglycan, from either the reducing or the non-reducing ends of the peptidoglycan chains, with concomitant formation of a 1,6-anhydrobond in the MurNAc residue.</text>
        <dbReference type="EC" id="4.2.2.n1"/>
    </reaction>
</comment>
<dbReference type="Proteomes" id="UP000250744">
    <property type="component" value="Unassembled WGS sequence"/>
</dbReference>
<comment type="function">
    <text evidence="8">Murein-degrading enzyme that degrades murein glycan strands and insoluble, high-molecular weight murein sacculi, with the concomitant formation of a 1,6-anhydromuramoyl product. Lytic transglycosylases (LTs) play an integral role in the metabolism of the peptidoglycan (PG) sacculus. Their lytic action creates space within the PG sacculus to allow for its expansion as well as for the insertion of various structures such as secretion systems and flagella.</text>
</comment>
<dbReference type="PANTHER" id="PTHR35936">
    <property type="entry name" value="MEMBRANE-BOUND LYTIC MUREIN TRANSGLYCOSYLASE F"/>
    <property type="match status" value="1"/>
</dbReference>
<evidence type="ECO:0000256" key="4">
    <source>
        <dbReference type="ARBA" id="ARBA00023136"/>
    </source>
</evidence>
<comment type="similarity">
    <text evidence="2">Belongs to the bacterial solute-binding protein 3 family.</text>
</comment>
<dbReference type="EC" id="4.2.2.n1" evidence="8"/>
<dbReference type="NCBIfam" id="NF008112">
    <property type="entry name" value="PRK10859.1"/>
    <property type="match status" value="1"/>
</dbReference>
<comment type="similarity">
    <text evidence="8">In the N-terminal section; belongs to the bacterial solute-binding protein 3 family.</text>
</comment>
<feature type="transmembrane region" description="Helical" evidence="9">
    <location>
        <begin position="12"/>
        <end position="31"/>
    </location>
</feature>
<comment type="similarity">
    <text evidence="1">Belongs to the transglycosylase Slt family.</text>
</comment>
<comment type="caution">
    <text evidence="11">The sequence shown here is derived from an EMBL/GenBank/DDBJ whole genome shotgun (WGS) entry which is preliminary data.</text>
</comment>
<dbReference type="Pfam" id="PF00497">
    <property type="entry name" value="SBP_bac_3"/>
    <property type="match status" value="1"/>
</dbReference>
<dbReference type="GO" id="GO:0016998">
    <property type="term" value="P:cell wall macromolecule catabolic process"/>
    <property type="evidence" value="ECO:0007669"/>
    <property type="project" value="UniProtKB-UniRule"/>
</dbReference>
<comment type="subcellular location">
    <subcellularLocation>
        <location evidence="8">Cell outer membrane</location>
        <topology evidence="8">Peripheral membrane protein</topology>
    </subcellularLocation>
    <text evidence="8">Attached to the inner leaflet of the outer membrane.</text>
</comment>
<dbReference type="InterPro" id="IPR000189">
    <property type="entry name" value="Transglyc_AS"/>
</dbReference>
<dbReference type="Pfam" id="PF01464">
    <property type="entry name" value="SLT"/>
    <property type="match status" value="1"/>
</dbReference>
<dbReference type="HAMAP" id="MF_02016">
    <property type="entry name" value="MltF"/>
    <property type="match status" value="1"/>
</dbReference>
<feature type="region of interest" description="LT domain" evidence="8">
    <location>
        <begin position="272"/>
        <end position="494"/>
    </location>
</feature>
<dbReference type="GO" id="GO:0008933">
    <property type="term" value="F:peptidoglycan lytic transglycosylase activity"/>
    <property type="evidence" value="ECO:0007669"/>
    <property type="project" value="UniProtKB-UniRule"/>
</dbReference>
<evidence type="ECO:0000256" key="5">
    <source>
        <dbReference type="ARBA" id="ARBA00023237"/>
    </source>
</evidence>
<dbReference type="GO" id="GO:0071555">
    <property type="term" value="P:cell wall organization"/>
    <property type="evidence" value="ECO:0007669"/>
    <property type="project" value="UniProtKB-KW"/>
</dbReference>
<evidence type="ECO:0000256" key="1">
    <source>
        <dbReference type="ARBA" id="ARBA00007734"/>
    </source>
</evidence>
<comment type="domain">
    <text evidence="8">The N-terminal domain does not have lytic activity and probably modulates enzymatic activity. The C-terminal domain is the catalytic active domain.</text>
</comment>
<dbReference type="InterPro" id="IPR023703">
    <property type="entry name" value="MltF"/>
</dbReference>
<proteinExistence type="inferred from homology"/>
<evidence type="ECO:0000256" key="3">
    <source>
        <dbReference type="ARBA" id="ARBA00022729"/>
    </source>
</evidence>
<dbReference type="SMART" id="SM00062">
    <property type="entry name" value="PBPb"/>
    <property type="match status" value="1"/>
</dbReference>
<keyword evidence="6 8" id="KW-0456">Lyase</keyword>
<gene>
    <name evidence="8" type="primary">mltF</name>
    <name evidence="11" type="ORF">DN062_10745</name>
</gene>
<dbReference type="CDD" id="cd01009">
    <property type="entry name" value="PBP2_YfhD_N"/>
    <property type="match status" value="1"/>
</dbReference>
<dbReference type="CDD" id="cd13403">
    <property type="entry name" value="MLTF-like"/>
    <property type="match status" value="1"/>
</dbReference>
<comment type="caution">
    <text evidence="8">Lacks conserved residue(s) required for the propagation of feature annotation.</text>
</comment>
<dbReference type="GO" id="GO:0009279">
    <property type="term" value="C:cell outer membrane"/>
    <property type="evidence" value="ECO:0007669"/>
    <property type="project" value="UniProtKB-SubCell"/>
</dbReference>
<keyword evidence="7 8" id="KW-0961">Cell wall biogenesis/degradation</keyword>
<dbReference type="InterPro" id="IPR008258">
    <property type="entry name" value="Transglycosylase_SLT_dom_1"/>
</dbReference>
<organism evidence="11 12">
    <name type="scientific">Nitrincola tibetensis</name>
    <dbReference type="NCBI Taxonomy" id="2219697"/>
    <lineage>
        <taxon>Bacteria</taxon>
        <taxon>Pseudomonadati</taxon>
        <taxon>Pseudomonadota</taxon>
        <taxon>Gammaproteobacteria</taxon>
        <taxon>Oceanospirillales</taxon>
        <taxon>Oceanospirillaceae</taxon>
        <taxon>Nitrincola</taxon>
    </lineage>
</organism>
<dbReference type="Gene3D" id="3.40.190.10">
    <property type="entry name" value="Periplasmic binding protein-like II"/>
    <property type="match status" value="2"/>
</dbReference>
<keyword evidence="3 8" id="KW-0732">Signal</keyword>
<reference evidence="11 12" key="1">
    <citation type="submission" date="2018-06" db="EMBL/GenBank/DDBJ databases">
        <title>Nitrincola tibetense sp. nov., isolated from Lake XuguoCo on Tibetan Plateau.</title>
        <authorList>
            <person name="Xing P."/>
        </authorList>
    </citation>
    <scope>NUCLEOTIDE SEQUENCE [LARGE SCALE GENOMIC DNA]</scope>
    <source>
        <strain evidence="12">xg18</strain>
    </source>
</reference>